<evidence type="ECO:0000313" key="2">
    <source>
        <dbReference type="Proteomes" id="UP000023152"/>
    </source>
</evidence>
<reference evidence="1 2" key="1">
    <citation type="journal article" date="2013" name="Curr. Biol.">
        <title>The Genome of the Foraminiferan Reticulomyxa filosa.</title>
        <authorList>
            <person name="Glockner G."/>
            <person name="Hulsmann N."/>
            <person name="Schleicher M."/>
            <person name="Noegel A.A."/>
            <person name="Eichinger L."/>
            <person name="Gallinger C."/>
            <person name="Pawlowski J."/>
            <person name="Sierra R."/>
            <person name="Euteneuer U."/>
            <person name="Pillet L."/>
            <person name="Moustafa A."/>
            <person name="Platzer M."/>
            <person name="Groth M."/>
            <person name="Szafranski K."/>
            <person name="Schliwa M."/>
        </authorList>
    </citation>
    <scope>NUCLEOTIDE SEQUENCE [LARGE SCALE GENOMIC DNA]</scope>
</reference>
<dbReference type="Proteomes" id="UP000023152">
    <property type="component" value="Unassembled WGS sequence"/>
</dbReference>
<keyword evidence="2" id="KW-1185">Reference proteome</keyword>
<dbReference type="AlphaFoldDB" id="X6NTC6"/>
<name>X6NTC6_RETFI</name>
<evidence type="ECO:0000313" key="1">
    <source>
        <dbReference type="EMBL" id="ETO29530.1"/>
    </source>
</evidence>
<dbReference type="EMBL" id="ASPP01006002">
    <property type="protein sequence ID" value="ETO29530.1"/>
    <property type="molecule type" value="Genomic_DNA"/>
</dbReference>
<comment type="caution">
    <text evidence="1">The sequence shown here is derived from an EMBL/GenBank/DDBJ whole genome shotgun (WGS) entry which is preliminary data.</text>
</comment>
<organism evidence="1 2">
    <name type="scientific">Reticulomyxa filosa</name>
    <dbReference type="NCBI Taxonomy" id="46433"/>
    <lineage>
        <taxon>Eukaryota</taxon>
        <taxon>Sar</taxon>
        <taxon>Rhizaria</taxon>
        <taxon>Retaria</taxon>
        <taxon>Foraminifera</taxon>
        <taxon>Monothalamids</taxon>
        <taxon>Reticulomyxidae</taxon>
        <taxon>Reticulomyxa</taxon>
    </lineage>
</organism>
<proteinExistence type="predicted"/>
<accession>X6NTC6</accession>
<protein>
    <submittedName>
        <fullName evidence="1">Uncharacterized protein</fullName>
    </submittedName>
</protein>
<feature type="non-terminal residue" evidence="1">
    <location>
        <position position="151"/>
    </location>
</feature>
<sequence>MYMVYLKEIIDARIAEKILNDLLFTFWHSNTKKEFNYRIIVHTNGRVEHNIYYDILDKFREDCINLFNSHDIIETYDENKKCIVLTAMNAKSKKNIFSCSYKGTTTFKKYASLIVTSFLSIFKMKSKYYGKIYPENDASHLKFLFYLKEQL</sequence>
<gene>
    <name evidence="1" type="ORF">RFI_07591</name>
</gene>